<dbReference type="GO" id="GO:0016209">
    <property type="term" value="F:antioxidant activity"/>
    <property type="evidence" value="ECO:0007669"/>
    <property type="project" value="InterPro"/>
</dbReference>
<dbReference type="KEGG" id="mgin:FRZ54_17930"/>
<reference evidence="2 3" key="1">
    <citation type="journal article" date="2017" name="Curr. Microbiol.">
        <title>Mucilaginibacter ginsenosidivorans sp. nov., Isolated from Soil of Ginseng Field.</title>
        <authorList>
            <person name="Kim M.M."/>
            <person name="Siddiqi M.Z."/>
            <person name="Im W.T."/>
        </authorList>
    </citation>
    <scope>NUCLEOTIDE SEQUENCE [LARGE SCALE GENOMIC DNA]</scope>
    <source>
        <strain evidence="2 3">Gsoil 3017</strain>
    </source>
</reference>
<name>A0A5B8V016_9SPHI</name>
<dbReference type="GO" id="GO:0016491">
    <property type="term" value="F:oxidoreductase activity"/>
    <property type="evidence" value="ECO:0007669"/>
    <property type="project" value="InterPro"/>
</dbReference>
<dbReference type="PROSITE" id="PS51352">
    <property type="entry name" value="THIOREDOXIN_2"/>
    <property type="match status" value="1"/>
</dbReference>
<dbReference type="EMBL" id="CP042436">
    <property type="protein sequence ID" value="QEC64375.1"/>
    <property type="molecule type" value="Genomic_DNA"/>
</dbReference>
<sequence length="206" mass="24057">MIAAMNSYRYPQFDMSEIAPNHEYTFRTTYALKPVKKGDAVPDFTLEKDNFRWQQFFNGVETHGPIMLRQMLNKPLVISFYSSHWREYGLNLLKQLNNIQQDIRGFDANLLVISAEKERRLEKLAWDNNMSLSFYFDAQREVAERFGVYSESDPIWTRISGVDINVPLLATYVISPSGKIIYDHIDWNFSEIFPSKEILAAVAERL</sequence>
<evidence type="ECO:0000313" key="2">
    <source>
        <dbReference type="EMBL" id="QEC64375.1"/>
    </source>
</evidence>
<dbReference type="InterPro" id="IPR013766">
    <property type="entry name" value="Thioredoxin_domain"/>
</dbReference>
<evidence type="ECO:0000259" key="1">
    <source>
        <dbReference type="PROSITE" id="PS51352"/>
    </source>
</evidence>
<gene>
    <name evidence="2" type="ORF">FRZ54_17930</name>
</gene>
<proteinExistence type="predicted"/>
<evidence type="ECO:0000313" key="3">
    <source>
        <dbReference type="Proteomes" id="UP000321479"/>
    </source>
</evidence>
<dbReference type="OrthoDB" id="645652at2"/>
<accession>A0A5B8V016</accession>
<dbReference type="SUPFAM" id="SSF52833">
    <property type="entry name" value="Thioredoxin-like"/>
    <property type="match status" value="1"/>
</dbReference>
<dbReference type="AlphaFoldDB" id="A0A5B8V016"/>
<organism evidence="2 3">
    <name type="scientific">Mucilaginibacter ginsenosidivorans</name>
    <dbReference type="NCBI Taxonomy" id="398053"/>
    <lineage>
        <taxon>Bacteria</taxon>
        <taxon>Pseudomonadati</taxon>
        <taxon>Bacteroidota</taxon>
        <taxon>Sphingobacteriia</taxon>
        <taxon>Sphingobacteriales</taxon>
        <taxon>Sphingobacteriaceae</taxon>
        <taxon>Mucilaginibacter</taxon>
    </lineage>
</organism>
<protein>
    <submittedName>
        <fullName evidence="2">Redoxin domain-containing protein</fullName>
    </submittedName>
</protein>
<feature type="domain" description="Thioredoxin" evidence="1">
    <location>
        <begin position="35"/>
        <end position="206"/>
    </location>
</feature>
<dbReference type="Pfam" id="PF00578">
    <property type="entry name" value="AhpC-TSA"/>
    <property type="match status" value="1"/>
</dbReference>
<dbReference type="InterPro" id="IPR000866">
    <property type="entry name" value="AhpC/TSA"/>
</dbReference>
<dbReference type="Gene3D" id="3.40.30.10">
    <property type="entry name" value="Glutaredoxin"/>
    <property type="match status" value="1"/>
</dbReference>
<dbReference type="Proteomes" id="UP000321479">
    <property type="component" value="Chromosome"/>
</dbReference>
<keyword evidence="3" id="KW-1185">Reference proteome</keyword>
<dbReference type="InterPro" id="IPR036249">
    <property type="entry name" value="Thioredoxin-like_sf"/>
</dbReference>